<dbReference type="PROSITE" id="PS00149">
    <property type="entry name" value="SULFATASE_2"/>
    <property type="match status" value="1"/>
</dbReference>
<feature type="chain" id="PRO_5042881758" description="Sulfatase N-terminal domain-containing protein" evidence="7">
    <location>
        <begin position="17"/>
        <end position="477"/>
    </location>
</feature>
<evidence type="ECO:0000256" key="4">
    <source>
        <dbReference type="ARBA" id="ARBA00022801"/>
    </source>
</evidence>
<proteinExistence type="inferred from homology"/>
<dbReference type="CDD" id="cd16029">
    <property type="entry name" value="4-S"/>
    <property type="match status" value="1"/>
</dbReference>
<evidence type="ECO:0000256" key="7">
    <source>
        <dbReference type="SAM" id="SignalP"/>
    </source>
</evidence>
<evidence type="ECO:0000256" key="5">
    <source>
        <dbReference type="ARBA" id="ARBA00022837"/>
    </source>
</evidence>
<comment type="caution">
    <text evidence="9">The sequence shown here is derived from an EMBL/GenBank/DDBJ whole genome shotgun (WGS) entry which is preliminary data.</text>
</comment>
<comment type="similarity">
    <text evidence="2">Belongs to the sulfatase family.</text>
</comment>
<dbReference type="PANTHER" id="PTHR10342">
    <property type="entry name" value="ARYLSULFATASE"/>
    <property type="match status" value="1"/>
</dbReference>
<keyword evidence="7" id="KW-0732">Signal</keyword>
<comment type="cofactor">
    <cofactor evidence="1">
        <name>Ca(2+)</name>
        <dbReference type="ChEBI" id="CHEBI:29108"/>
    </cofactor>
</comment>
<dbReference type="Proteomes" id="UP001347796">
    <property type="component" value="Unassembled WGS sequence"/>
</dbReference>
<protein>
    <recommendedName>
        <fullName evidence="8">Sulfatase N-terminal domain-containing protein</fullName>
    </recommendedName>
</protein>
<feature type="signal peptide" evidence="7">
    <location>
        <begin position="1"/>
        <end position="16"/>
    </location>
</feature>
<evidence type="ECO:0000256" key="2">
    <source>
        <dbReference type="ARBA" id="ARBA00008779"/>
    </source>
</evidence>
<reference evidence="9 10" key="1">
    <citation type="submission" date="2024-01" db="EMBL/GenBank/DDBJ databases">
        <title>The genome of the rayed Mediterranean limpet Patella caerulea (Linnaeus, 1758).</title>
        <authorList>
            <person name="Anh-Thu Weber A."/>
            <person name="Halstead-Nussloch G."/>
        </authorList>
    </citation>
    <scope>NUCLEOTIDE SEQUENCE [LARGE SCALE GENOMIC DNA]</scope>
    <source>
        <strain evidence="9">AATW-2023a</strain>
        <tissue evidence="9">Whole specimen</tissue>
    </source>
</reference>
<dbReference type="InterPro" id="IPR000917">
    <property type="entry name" value="Sulfatase_N"/>
</dbReference>
<accession>A0AAN8PHH9</accession>
<gene>
    <name evidence="9" type="ORF">SNE40_013647</name>
</gene>
<dbReference type="InterPro" id="IPR017850">
    <property type="entry name" value="Alkaline_phosphatase_core_sf"/>
</dbReference>
<dbReference type="Pfam" id="PF00884">
    <property type="entry name" value="Sulfatase"/>
    <property type="match status" value="1"/>
</dbReference>
<evidence type="ECO:0000256" key="6">
    <source>
        <dbReference type="ARBA" id="ARBA00023180"/>
    </source>
</evidence>
<dbReference type="Gene3D" id="3.30.1120.10">
    <property type="match status" value="1"/>
</dbReference>
<dbReference type="EMBL" id="JAZGQO010000010">
    <property type="protein sequence ID" value="KAK6175123.1"/>
    <property type="molecule type" value="Genomic_DNA"/>
</dbReference>
<dbReference type="PANTHER" id="PTHR10342:SF273">
    <property type="entry name" value="RE14504P"/>
    <property type="match status" value="1"/>
</dbReference>
<dbReference type="GO" id="GO:0008484">
    <property type="term" value="F:sulfuric ester hydrolase activity"/>
    <property type="evidence" value="ECO:0007669"/>
    <property type="project" value="InterPro"/>
</dbReference>
<keyword evidence="10" id="KW-1185">Reference proteome</keyword>
<keyword evidence="5" id="KW-0106">Calcium</keyword>
<evidence type="ECO:0000259" key="8">
    <source>
        <dbReference type="Pfam" id="PF00884"/>
    </source>
</evidence>
<dbReference type="InterPro" id="IPR024607">
    <property type="entry name" value="Sulfatase_CS"/>
</dbReference>
<dbReference type="Gene3D" id="3.40.720.10">
    <property type="entry name" value="Alkaline Phosphatase, subunit A"/>
    <property type="match status" value="1"/>
</dbReference>
<feature type="domain" description="Sulfatase N-terminal" evidence="8">
    <location>
        <begin position="19"/>
        <end position="327"/>
    </location>
</feature>
<dbReference type="SUPFAM" id="SSF53649">
    <property type="entry name" value="Alkaline phosphatase-like"/>
    <property type="match status" value="1"/>
</dbReference>
<evidence type="ECO:0000256" key="3">
    <source>
        <dbReference type="ARBA" id="ARBA00022723"/>
    </source>
</evidence>
<dbReference type="InterPro" id="IPR047115">
    <property type="entry name" value="ARSB"/>
</dbReference>
<organism evidence="9 10">
    <name type="scientific">Patella caerulea</name>
    <name type="common">Rayed Mediterranean limpet</name>
    <dbReference type="NCBI Taxonomy" id="87958"/>
    <lineage>
        <taxon>Eukaryota</taxon>
        <taxon>Metazoa</taxon>
        <taxon>Spiralia</taxon>
        <taxon>Lophotrochozoa</taxon>
        <taxon>Mollusca</taxon>
        <taxon>Gastropoda</taxon>
        <taxon>Patellogastropoda</taxon>
        <taxon>Patelloidea</taxon>
        <taxon>Patellidae</taxon>
        <taxon>Patella</taxon>
    </lineage>
</organism>
<dbReference type="GO" id="GO:0046872">
    <property type="term" value="F:metal ion binding"/>
    <property type="evidence" value="ECO:0007669"/>
    <property type="project" value="UniProtKB-KW"/>
</dbReference>
<evidence type="ECO:0000313" key="9">
    <source>
        <dbReference type="EMBL" id="KAK6175123.1"/>
    </source>
</evidence>
<dbReference type="AlphaFoldDB" id="A0AAN8PHH9"/>
<name>A0AAN8PHH9_PATCE</name>
<evidence type="ECO:0000313" key="10">
    <source>
        <dbReference type="Proteomes" id="UP001347796"/>
    </source>
</evidence>
<keyword evidence="4" id="KW-0378">Hydrolase</keyword>
<evidence type="ECO:0000256" key="1">
    <source>
        <dbReference type="ARBA" id="ARBA00001913"/>
    </source>
</evidence>
<keyword evidence="6" id="KW-0325">Glycoprotein</keyword>
<keyword evidence="3" id="KW-0479">Metal-binding</keyword>
<sequence>MKTVYGLCLLVVCVVARQPNILFIVADDLGWNDIGFRNPDMITPNMDKLANQGVIFESAYVLPVCSPSRAAFMSGIYPFKSGLQHVVIQQRQNVCLPLDIKTLPQHMKQAGYSTHAIGKWHLGFCNLNCTPTYRGFDTFLGYYNAKEDYYTHKAGEFFDLHDDERAAVEYIGQYSAFFFADRAQQIIRKHDQQKPLFMYLAFQNPHGPVEVPKKYSDMYPHVMNQGRKILSGMVSILDEAIGNITQTLIDQGMYNDTLILLTADNGAEPINYGNNYPLRGTKHSLWEGGTRVTSFMAGVGLQQTGIKYTGLIHGVDWVPTLLGAAGVPQVSGIDGINHWDSIRRNLPSERREFIYNLDDFYIPTQGHAAIRVGDWKLILGYPGTFDGWYKPMNETEDTPFYEMTWAPGDKPARLFNIADDPYEYNDVASQNPDIVANLTDRINQYRRSMVPAMYPPDDPQADTIAKQNGNSWTSGWC</sequence>